<organism evidence="2 3">
    <name type="scientific">Suipraeoptans intestinalis</name>
    <dbReference type="NCBI Taxonomy" id="2606628"/>
    <lineage>
        <taxon>Bacteria</taxon>
        <taxon>Bacillati</taxon>
        <taxon>Bacillota</taxon>
        <taxon>Clostridia</taxon>
        <taxon>Lachnospirales</taxon>
        <taxon>Lachnospiraceae</taxon>
        <taxon>Suipraeoptans</taxon>
    </lineage>
</organism>
<feature type="domain" description="2Fe-2S ferredoxin-type" evidence="1">
    <location>
        <begin position="2"/>
        <end position="94"/>
    </location>
</feature>
<dbReference type="InterPro" id="IPR052911">
    <property type="entry name" value="Corrinoid_activation_enz"/>
</dbReference>
<dbReference type="EMBL" id="VULY01000018">
    <property type="protein sequence ID" value="MSR94150.1"/>
    <property type="molecule type" value="Genomic_DNA"/>
</dbReference>
<dbReference type="Pfam" id="PF14574">
    <property type="entry name" value="RACo_C_ter"/>
    <property type="match status" value="1"/>
</dbReference>
<dbReference type="PANTHER" id="PTHR42895:SF2">
    <property type="entry name" value="IRON-SULFUR CLUSTER PROTEIN"/>
    <property type="match status" value="1"/>
</dbReference>
<dbReference type="PANTHER" id="PTHR42895">
    <property type="entry name" value="IRON-SULFUR CLUSTER-BINDING PROTEIN-RELATED"/>
    <property type="match status" value="1"/>
</dbReference>
<comment type="caution">
    <text evidence="2">The sequence shown here is derived from an EMBL/GenBank/DDBJ whole genome shotgun (WGS) entry which is preliminary data.</text>
</comment>
<dbReference type="Gene3D" id="3.30.420.480">
    <property type="entry name" value="Domain of unknown function (DUF4445)"/>
    <property type="match status" value="1"/>
</dbReference>
<dbReference type="InterPro" id="IPR041414">
    <property type="entry name" value="Raco-like_middle"/>
</dbReference>
<dbReference type="SUPFAM" id="SSF54292">
    <property type="entry name" value="2Fe-2S ferredoxin-like"/>
    <property type="match status" value="1"/>
</dbReference>
<proteinExistence type="predicted"/>
<dbReference type="InterPro" id="IPR012675">
    <property type="entry name" value="Beta-grasp_dom_sf"/>
</dbReference>
<dbReference type="Pfam" id="PF00111">
    <property type="entry name" value="Fer2"/>
    <property type="match status" value="1"/>
</dbReference>
<dbReference type="InterPro" id="IPR001041">
    <property type="entry name" value="2Fe-2S_ferredoxin-type"/>
</dbReference>
<dbReference type="Gene3D" id="3.10.20.30">
    <property type="match status" value="1"/>
</dbReference>
<dbReference type="CDD" id="cd00207">
    <property type="entry name" value="fer2"/>
    <property type="match status" value="1"/>
</dbReference>
<keyword evidence="3" id="KW-1185">Reference proteome</keyword>
<name>A0A6N7V1Y9_9FIRM</name>
<evidence type="ECO:0000259" key="1">
    <source>
        <dbReference type="PROSITE" id="PS51085"/>
    </source>
</evidence>
<reference evidence="2 3" key="1">
    <citation type="submission" date="2019-08" db="EMBL/GenBank/DDBJ databases">
        <title>In-depth cultivation of the pig gut microbiome towards novel bacterial diversity and tailored functional studies.</title>
        <authorList>
            <person name="Wylensek D."/>
            <person name="Hitch T.C.A."/>
            <person name="Clavel T."/>
        </authorList>
    </citation>
    <scope>NUCLEOTIDE SEQUENCE [LARGE SCALE GENOMIC DNA]</scope>
    <source>
        <strain evidence="2 3">68-1-5</strain>
    </source>
</reference>
<dbReference type="PROSITE" id="PS51085">
    <property type="entry name" value="2FE2S_FER_2"/>
    <property type="match status" value="1"/>
</dbReference>
<dbReference type="InterPro" id="IPR027980">
    <property type="entry name" value="RACo_C"/>
</dbReference>
<dbReference type="Proteomes" id="UP000434409">
    <property type="component" value="Unassembled WGS sequence"/>
</dbReference>
<dbReference type="InterPro" id="IPR042259">
    <property type="entry name" value="Raco-like_middle_sf"/>
</dbReference>
<sequence length="534" mass="58229">MAQINILSTGKRIHCAEGENLLEVLLREGVFLENPCGGKGICGKCKVQIKGEGAGELSATEGRALGEEEKQQGIRLACLTEVAGDLEVVLLQRERKHKVLTKGYLPVFKREQGQKGYGVVTDIGTTTVVLSLVHLATGEELASASMINAQKRYGLDVLTRITYEYEHGEEGIQRLQQTIVNSLNGMIGEVCEESGVEREEIVEMTVAANCTMLHMLMGVDARSIGRAPYHPVFCSAQKRFAKEVGLRMGKDTVLYLLPSVSAYVGADIVAGAYVCGLQKETRKVLFIDIGTNGEMVLAKDGKLWCCSCAAGPALEGMNISAGMRAAEGAIEAVTITEAGVLLQTIEDQTPAGICGSGILSVMKELLEHRLVKRSGVFIKKESLEEGDYRYPMIRNCGKKREFVLDESQNIVVTQGDIRQIQLAKGAILSGVKALLQAAKIEVEQLDQVMIAGQFGAHLPRESLTGTGILPKEVENKLMYVGNSSKTGAYMALLSKKAKKEMEELAERIEYIELAETVNYERLFAECMEFPEVRV</sequence>
<dbReference type="Pfam" id="PF17651">
    <property type="entry name" value="Raco_middle"/>
    <property type="match status" value="1"/>
</dbReference>
<dbReference type="InterPro" id="IPR036010">
    <property type="entry name" value="2Fe-2S_ferredoxin-like_sf"/>
</dbReference>
<accession>A0A6N7V1Y9</accession>
<evidence type="ECO:0000313" key="2">
    <source>
        <dbReference type="EMBL" id="MSR94150.1"/>
    </source>
</evidence>
<dbReference type="AlphaFoldDB" id="A0A6N7V1Y9"/>
<protein>
    <submittedName>
        <fullName evidence="2">DUF4445 domain-containing protein</fullName>
    </submittedName>
</protein>
<gene>
    <name evidence="2" type="ORF">FYJ34_07740</name>
</gene>
<evidence type="ECO:0000313" key="3">
    <source>
        <dbReference type="Proteomes" id="UP000434409"/>
    </source>
</evidence>
<dbReference type="RefSeq" id="WP_154477590.1">
    <property type="nucleotide sequence ID" value="NZ_JAQYBV010000026.1"/>
</dbReference>
<dbReference type="GO" id="GO:0051536">
    <property type="term" value="F:iron-sulfur cluster binding"/>
    <property type="evidence" value="ECO:0007669"/>
    <property type="project" value="InterPro"/>
</dbReference>